<sequence>MTRYLSFLFLLILFGNSVFTAVIPKSYGSDDHEVTAEREDEPGNDLVLDDMWSLEDGSGSLNTRATDAADSSDEAALLDERQPLAPEDPSASKRDDTSSTDLPLSDTIVARAPEECRRALGTGVDSCKKSVQSGVANCKKKIQDDIAKCKVDAKGEIDRCKKKAKDPFSKARCESRRPKLMAQCESRRAKIPLCEKARPKVLLCCERMRPQFQALCAIPSFPVSVVRSRLQDAQQQCMKGFII</sequence>
<reference evidence="4 5" key="1">
    <citation type="submission" date="2016-10" db="EMBL/GenBank/DDBJ databases">
        <title>Genome sequencing of Aspergillus oryzae BCC7051.</title>
        <authorList>
            <person name="Thammarongtham C."/>
            <person name="Vorapreeda T."/>
            <person name="Nookaew I."/>
            <person name="Srisuk T."/>
            <person name="Land M."/>
            <person name="Jeennor S."/>
            <person name="Laoteng K."/>
        </authorList>
    </citation>
    <scope>NUCLEOTIDE SEQUENCE [LARGE SCALE GENOMIC DNA]</scope>
    <source>
        <strain evidence="4 5">BCC7051</strain>
    </source>
</reference>
<dbReference type="Proteomes" id="UP000190312">
    <property type="component" value="Unassembled WGS sequence"/>
</dbReference>
<protein>
    <submittedName>
        <fullName evidence="3">Unnamed protein product</fullName>
    </submittedName>
</protein>
<dbReference type="VEuPathDB" id="FungiDB:AO090103000487"/>
<gene>
    <name evidence="3" type="ORF">Aory04_000678100</name>
    <name evidence="4" type="ORF">OAory_01047760</name>
</gene>
<dbReference type="Proteomes" id="UP001165205">
    <property type="component" value="Unassembled WGS sequence"/>
</dbReference>
<dbReference type="AlphaFoldDB" id="A0A1S9DH70"/>
<evidence type="ECO:0000256" key="2">
    <source>
        <dbReference type="SAM" id="SignalP"/>
    </source>
</evidence>
<keyword evidence="2" id="KW-0732">Signal</keyword>
<accession>A0A1S9DH70</accession>
<dbReference type="EMBL" id="BSYA01000075">
    <property type="protein sequence ID" value="GMG30773.1"/>
    <property type="molecule type" value="Genomic_DNA"/>
</dbReference>
<reference evidence="3" key="2">
    <citation type="submission" date="2023-04" db="EMBL/GenBank/DDBJ databases">
        <title>Aspergillus oryzae NBRC 4228.</title>
        <authorList>
            <person name="Ichikawa N."/>
            <person name="Sato H."/>
            <person name="Tonouchi N."/>
        </authorList>
    </citation>
    <scope>NUCLEOTIDE SEQUENCE</scope>
    <source>
        <strain evidence="3">NBRC 4228</strain>
    </source>
</reference>
<comment type="caution">
    <text evidence="4">The sequence shown here is derived from an EMBL/GenBank/DDBJ whole genome shotgun (WGS) entry which is preliminary data.</text>
</comment>
<dbReference type="EMBL" id="MKZY01000006">
    <property type="protein sequence ID" value="OOO08276.1"/>
    <property type="molecule type" value="Genomic_DNA"/>
</dbReference>
<feature type="signal peptide" evidence="2">
    <location>
        <begin position="1"/>
        <end position="20"/>
    </location>
</feature>
<evidence type="ECO:0000256" key="1">
    <source>
        <dbReference type="SAM" id="MobiDB-lite"/>
    </source>
</evidence>
<feature type="chain" id="PRO_5042690175" evidence="2">
    <location>
        <begin position="21"/>
        <end position="243"/>
    </location>
</feature>
<proteinExistence type="predicted"/>
<evidence type="ECO:0000313" key="4">
    <source>
        <dbReference type="EMBL" id="OOO08276.1"/>
    </source>
</evidence>
<feature type="region of interest" description="Disordered" evidence="1">
    <location>
        <begin position="79"/>
        <end position="105"/>
    </location>
</feature>
<evidence type="ECO:0000313" key="3">
    <source>
        <dbReference type="EMBL" id="GMG30773.1"/>
    </source>
</evidence>
<evidence type="ECO:0000313" key="5">
    <source>
        <dbReference type="Proteomes" id="UP000190312"/>
    </source>
</evidence>
<organism evidence="4 5">
    <name type="scientific">Aspergillus oryzae</name>
    <name type="common">Yellow koji mold</name>
    <dbReference type="NCBI Taxonomy" id="5062"/>
    <lineage>
        <taxon>Eukaryota</taxon>
        <taxon>Fungi</taxon>
        <taxon>Dikarya</taxon>
        <taxon>Ascomycota</taxon>
        <taxon>Pezizomycotina</taxon>
        <taxon>Eurotiomycetes</taxon>
        <taxon>Eurotiomycetidae</taxon>
        <taxon>Eurotiales</taxon>
        <taxon>Aspergillaceae</taxon>
        <taxon>Aspergillus</taxon>
        <taxon>Aspergillus subgen. Circumdati</taxon>
    </lineage>
</organism>
<name>A0A1S9DH70_ASPOZ</name>